<dbReference type="EC" id="2.3.1.275" evidence="10"/>
<proteinExistence type="inferred from homology"/>
<organism evidence="11 12">
    <name type="scientific">Thiogranum longum</name>
    <dbReference type="NCBI Taxonomy" id="1537524"/>
    <lineage>
        <taxon>Bacteria</taxon>
        <taxon>Pseudomonadati</taxon>
        <taxon>Pseudomonadota</taxon>
        <taxon>Gammaproteobacteria</taxon>
        <taxon>Chromatiales</taxon>
        <taxon>Ectothiorhodospiraceae</taxon>
        <taxon>Thiogranum</taxon>
    </lineage>
</organism>
<evidence type="ECO:0000256" key="7">
    <source>
        <dbReference type="ARBA" id="ARBA00023136"/>
    </source>
</evidence>
<evidence type="ECO:0000313" key="12">
    <source>
        <dbReference type="Proteomes" id="UP000295707"/>
    </source>
</evidence>
<keyword evidence="12" id="KW-1185">Reference proteome</keyword>
<dbReference type="RefSeq" id="WP_132974283.1">
    <property type="nucleotide sequence ID" value="NZ_SMFX01000001.1"/>
</dbReference>
<comment type="subcellular location">
    <subcellularLocation>
        <location evidence="10">Cell membrane</location>
        <topology evidence="10">Multi-pass membrane protein</topology>
    </subcellularLocation>
</comment>
<feature type="transmembrane region" description="Helical" evidence="10">
    <location>
        <begin position="107"/>
        <end position="131"/>
    </location>
</feature>
<protein>
    <recommendedName>
        <fullName evidence="10">Glycerol-3-phosphate acyltransferase</fullName>
    </recommendedName>
    <alternativeName>
        <fullName evidence="10">Acyl-PO4 G3P acyltransferase</fullName>
    </alternativeName>
    <alternativeName>
        <fullName evidence="10">Acyl-phosphate--glycerol-3-phosphate acyltransferase</fullName>
    </alternativeName>
    <alternativeName>
        <fullName evidence="10">G3P acyltransferase</fullName>
        <shortName evidence="10">GPAT</shortName>
        <ecNumber evidence="10">2.3.1.275</ecNumber>
    </alternativeName>
    <alternativeName>
        <fullName evidence="10">Lysophosphatidic acid synthase</fullName>
        <shortName evidence="10">LPA synthase</shortName>
    </alternativeName>
</protein>
<keyword evidence="11" id="KW-0012">Acyltransferase</keyword>
<dbReference type="NCBIfam" id="TIGR00023">
    <property type="entry name" value="glycerol-3-phosphate 1-O-acyltransferase PlsY"/>
    <property type="match status" value="1"/>
</dbReference>
<comment type="catalytic activity">
    <reaction evidence="10">
        <text>an acyl phosphate + sn-glycerol 3-phosphate = a 1-acyl-sn-glycero-3-phosphate + phosphate</text>
        <dbReference type="Rhea" id="RHEA:34075"/>
        <dbReference type="ChEBI" id="CHEBI:43474"/>
        <dbReference type="ChEBI" id="CHEBI:57597"/>
        <dbReference type="ChEBI" id="CHEBI:57970"/>
        <dbReference type="ChEBI" id="CHEBI:59918"/>
        <dbReference type="EC" id="2.3.1.275"/>
    </reaction>
</comment>
<evidence type="ECO:0000256" key="10">
    <source>
        <dbReference type="HAMAP-Rule" id="MF_01043"/>
    </source>
</evidence>
<dbReference type="AlphaFoldDB" id="A0A4R1HQD0"/>
<dbReference type="Pfam" id="PF02660">
    <property type="entry name" value="G3P_acyltransf"/>
    <property type="match status" value="1"/>
</dbReference>
<dbReference type="GO" id="GO:0043772">
    <property type="term" value="F:acyl-phosphate glycerol-3-phosphate acyltransferase activity"/>
    <property type="evidence" value="ECO:0007669"/>
    <property type="project" value="UniProtKB-UniRule"/>
</dbReference>
<feature type="transmembrane region" description="Helical" evidence="10">
    <location>
        <begin position="138"/>
        <end position="156"/>
    </location>
</feature>
<accession>A0A4R1HQD0</accession>
<name>A0A4R1HQD0_9GAMM</name>
<dbReference type="GO" id="GO:0008654">
    <property type="term" value="P:phospholipid biosynthetic process"/>
    <property type="evidence" value="ECO:0007669"/>
    <property type="project" value="UniProtKB-UniRule"/>
</dbReference>
<reference evidence="11 12" key="1">
    <citation type="submission" date="2019-03" db="EMBL/GenBank/DDBJ databases">
        <title>Genomic Encyclopedia of Type Strains, Phase IV (KMG-IV): sequencing the most valuable type-strain genomes for metagenomic binning, comparative biology and taxonomic classification.</title>
        <authorList>
            <person name="Goeker M."/>
        </authorList>
    </citation>
    <scope>NUCLEOTIDE SEQUENCE [LARGE SCALE GENOMIC DNA]</scope>
    <source>
        <strain evidence="11 12">DSM 19610</strain>
    </source>
</reference>
<dbReference type="OrthoDB" id="9777124at2"/>
<keyword evidence="1 10" id="KW-1003">Cell membrane</keyword>
<feature type="transmembrane region" description="Helical" evidence="10">
    <location>
        <begin position="162"/>
        <end position="178"/>
    </location>
</feature>
<comment type="function">
    <text evidence="10">Catalyzes the transfer of an acyl group from acyl-phosphate (acyl-PO(4)) to glycerol-3-phosphate (G3P) to form lysophosphatidic acid (LPA). This enzyme utilizes acyl-phosphate as fatty acyl donor, but not acyl-CoA or acyl-ACP.</text>
</comment>
<dbReference type="InterPro" id="IPR003811">
    <property type="entry name" value="G3P_acylTferase_PlsY"/>
</dbReference>
<evidence type="ECO:0000256" key="3">
    <source>
        <dbReference type="ARBA" id="ARBA00022679"/>
    </source>
</evidence>
<comment type="subunit">
    <text evidence="10">Probably interacts with PlsX.</text>
</comment>
<sequence length="205" mass="21680">MMINLVYILAGYLLGSLSSAIITCRLMGLPDPRSGGSGNPGATNVLRIGGKKAAAITLAGDMLKGLLPVLAVKALGADVTIQSAVAVAAFLGHLYPVFFGFRGGKGVATVLGVLLGLYWPVGLLTIASWLVIAKGFKISSLAALIAILLTPLYVLWLKPEEPVLLVAVIFMGTLLFWRHRSNIRNLLRGEESGINKDGNDLQDQD</sequence>
<evidence type="ECO:0000256" key="1">
    <source>
        <dbReference type="ARBA" id="ARBA00022475"/>
    </source>
</evidence>
<dbReference type="PANTHER" id="PTHR30309:SF0">
    <property type="entry name" value="GLYCEROL-3-PHOSPHATE ACYLTRANSFERASE-RELATED"/>
    <property type="match status" value="1"/>
</dbReference>
<keyword evidence="5 10" id="KW-1133">Transmembrane helix</keyword>
<keyword evidence="8 10" id="KW-0594">Phospholipid biosynthesis</keyword>
<dbReference type="UniPathway" id="UPA00085"/>
<dbReference type="GO" id="GO:0005886">
    <property type="term" value="C:plasma membrane"/>
    <property type="evidence" value="ECO:0007669"/>
    <property type="project" value="UniProtKB-SubCell"/>
</dbReference>
<feature type="transmembrane region" description="Helical" evidence="10">
    <location>
        <begin position="84"/>
        <end position="101"/>
    </location>
</feature>
<evidence type="ECO:0000256" key="4">
    <source>
        <dbReference type="ARBA" id="ARBA00022692"/>
    </source>
</evidence>
<evidence type="ECO:0000256" key="8">
    <source>
        <dbReference type="ARBA" id="ARBA00023209"/>
    </source>
</evidence>
<evidence type="ECO:0000256" key="9">
    <source>
        <dbReference type="ARBA" id="ARBA00023264"/>
    </source>
</evidence>
<gene>
    <name evidence="10" type="primary">plsY</name>
    <name evidence="11" type="ORF">DFR30_2855</name>
</gene>
<dbReference type="SMART" id="SM01207">
    <property type="entry name" value="G3P_acyltransf"/>
    <property type="match status" value="1"/>
</dbReference>
<dbReference type="Proteomes" id="UP000295707">
    <property type="component" value="Unassembled WGS sequence"/>
</dbReference>
<keyword evidence="6 10" id="KW-0443">Lipid metabolism</keyword>
<feature type="transmembrane region" description="Helical" evidence="10">
    <location>
        <begin position="53"/>
        <end position="72"/>
    </location>
</feature>
<evidence type="ECO:0000256" key="5">
    <source>
        <dbReference type="ARBA" id="ARBA00022989"/>
    </source>
</evidence>
<dbReference type="EMBL" id="SMFX01000001">
    <property type="protein sequence ID" value="TCK19542.1"/>
    <property type="molecule type" value="Genomic_DNA"/>
</dbReference>
<keyword evidence="9 10" id="KW-1208">Phospholipid metabolism</keyword>
<dbReference type="HAMAP" id="MF_01043">
    <property type="entry name" value="PlsY"/>
    <property type="match status" value="1"/>
</dbReference>
<evidence type="ECO:0000256" key="2">
    <source>
        <dbReference type="ARBA" id="ARBA00022516"/>
    </source>
</evidence>
<keyword evidence="4 10" id="KW-0812">Transmembrane</keyword>
<comment type="caution">
    <text evidence="11">The sequence shown here is derived from an EMBL/GenBank/DDBJ whole genome shotgun (WGS) entry which is preliminary data.</text>
</comment>
<comment type="similarity">
    <text evidence="10">Belongs to the PlsY family.</text>
</comment>
<keyword evidence="3 10" id="KW-0808">Transferase</keyword>
<evidence type="ECO:0000313" key="11">
    <source>
        <dbReference type="EMBL" id="TCK19542.1"/>
    </source>
</evidence>
<keyword evidence="2 10" id="KW-0444">Lipid biosynthesis</keyword>
<dbReference type="PANTHER" id="PTHR30309">
    <property type="entry name" value="INNER MEMBRANE PROTEIN YGIH"/>
    <property type="match status" value="1"/>
</dbReference>
<evidence type="ECO:0000256" key="6">
    <source>
        <dbReference type="ARBA" id="ARBA00023098"/>
    </source>
</evidence>
<keyword evidence="7 10" id="KW-0472">Membrane</keyword>
<comment type="pathway">
    <text evidence="10">Lipid metabolism; phospholipid metabolism.</text>
</comment>